<dbReference type="AlphaFoldDB" id="A0A813FB17"/>
<protein>
    <submittedName>
        <fullName evidence="4">Uncharacterized protein</fullName>
    </submittedName>
</protein>
<evidence type="ECO:0000256" key="2">
    <source>
        <dbReference type="SAM" id="MobiDB-lite"/>
    </source>
</evidence>
<keyword evidence="3" id="KW-0812">Transmembrane</keyword>
<dbReference type="EMBL" id="CAJNNW010035941">
    <property type="protein sequence ID" value="CAE8730997.1"/>
    <property type="molecule type" value="Genomic_DNA"/>
</dbReference>
<dbReference type="InterPro" id="IPR018527">
    <property type="entry name" value="Rubredoxin_Fe_BS"/>
</dbReference>
<evidence type="ECO:0000256" key="3">
    <source>
        <dbReference type="SAM" id="Phobius"/>
    </source>
</evidence>
<evidence type="ECO:0000313" key="4">
    <source>
        <dbReference type="EMBL" id="CAE8610772.1"/>
    </source>
</evidence>
<dbReference type="OMA" id="LAMETSE"/>
<dbReference type="PROSITE" id="PS00202">
    <property type="entry name" value="RUBREDOXIN"/>
    <property type="match status" value="1"/>
</dbReference>
<comment type="caution">
    <text evidence="4">The sequence shown here is derived from an EMBL/GenBank/DDBJ whole genome shotgun (WGS) entry which is preliminary data.</text>
</comment>
<keyword evidence="3" id="KW-0472">Membrane</keyword>
<feature type="transmembrane region" description="Helical" evidence="3">
    <location>
        <begin position="90"/>
        <end position="107"/>
    </location>
</feature>
<dbReference type="Proteomes" id="UP000626109">
    <property type="component" value="Unassembled WGS sequence"/>
</dbReference>
<feature type="region of interest" description="Disordered" evidence="2">
    <location>
        <begin position="422"/>
        <end position="460"/>
    </location>
</feature>
<feature type="transmembrane region" description="Helical" evidence="3">
    <location>
        <begin position="119"/>
        <end position="140"/>
    </location>
</feature>
<feature type="transmembrane region" description="Helical" evidence="3">
    <location>
        <begin position="12"/>
        <end position="36"/>
    </location>
</feature>
<sequence>MESQATMTEDKFTWVVLSLVCVTLLAYGVLSIRWCFVKREALKELCNAVTCASAWSAIAMKDFQSKTSSHASDLDEAVCTLAECRRLRTFRFSISAVSPFLALSISYRLVLNDWTYDELIGGHTMTATGVIAVAAFCMICKRPPISALRICFSIGISVRLVWKLFQYTDPYHLVFDRTDVMSIRFGLNFIAGCPGVTAVLNCIYSAVSCYVFAELQQTTPDLSEHFGLSCSRDFAIQEAIFCIVVSIIGLATDMRIVSEASSTIQVKASHAEHQSLSMLLNTMCDVVVELDSFFGLVDKGERLSAFLLQGPGRSLRKTCFLDLMYQAADRESFSQHLMQPRHGLRDMAIPIHARLRDSSGFALHVELVHAQYERLDVSVHYIVGIRDLAEVSHFFPAVSEVPEPEMLETELRPAPRVIGALASNNNNSNNNRDLKRGTPGSHVRNDIYPVALPGHSRTPSSCETKLVLPNFQETPVTTRLMSILRLMSTWNVQVSGCRCCTFHAVAKEVVLATNLLKRQACVNMAESLSNDWQCPSCGIMDLDAETAGFQKETGICALCPSK</sequence>
<reference evidence="4" key="1">
    <citation type="submission" date="2021-02" db="EMBL/GenBank/DDBJ databases">
        <authorList>
            <person name="Dougan E. K."/>
            <person name="Rhodes N."/>
            <person name="Thang M."/>
            <person name="Chan C."/>
        </authorList>
    </citation>
    <scope>NUCLEOTIDE SEQUENCE</scope>
</reference>
<keyword evidence="6" id="KW-1185">Reference proteome</keyword>
<evidence type="ECO:0000256" key="1">
    <source>
        <dbReference type="ARBA" id="ARBA00022723"/>
    </source>
</evidence>
<evidence type="ECO:0000313" key="5">
    <source>
        <dbReference type="EMBL" id="CAE8730997.1"/>
    </source>
</evidence>
<dbReference type="EMBL" id="CAJNNV010024833">
    <property type="protein sequence ID" value="CAE8610772.1"/>
    <property type="molecule type" value="Genomic_DNA"/>
</dbReference>
<keyword evidence="3" id="KW-1133">Transmembrane helix</keyword>
<evidence type="ECO:0000313" key="6">
    <source>
        <dbReference type="Proteomes" id="UP000654075"/>
    </source>
</evidence>
<keyword evidence="1" id="KW-0479">Metal-binding</keyword>
<name>A0A813FB17_POLGL</name>
<accession>A0A813FB17</accession>
<feature type="transmembrane region" description="Helical" evidence="3">
    <location>
        <begin position="185"/>
        <end position="213"/>
    </location>
</feature>
<dbReference type="GO" id="GO:0046872">
    <property type="term" value="F:metal ion binding"/>
    <property type="evidence" value="ECO:0007669"/>
    <property type="project" value="UniProtKB-KW"/>
</dbReference>
<organism evidence="4 6">
    <name type="scientific">Polarella glacialis</name>
    <name type="common">Dinoflagellate</name>
    <dbReference type="NCBI Taxonomy" id="89957"/>
    <lineage>
        <taxon>Eukaryota</taxon>
        <taxon>Sar</taxon>
        <taxon>Alveolata</taxon>
        <taxon>Dinophyceae</taxon>
        <taxon>Suessiales</taxon>
        <taxon>Suessiaceae</taxon>
        <taxon>Polarella</taxon>
    </lineage>
</organism>
<proteinExistence type="predicted"/>
<dbReference type="Proteomes" id="UP000654075">
    <property type="component" value="Unassembled WGS sequence"/>
</dbReference>
<gene>
    <name evidence="4" type="ORF">PGLA1383_LOCUS28582</name>
    <name evidence="5" type="ORF">PGLA2088_LOCUS45885</name>
</gene>